<dbReference type="EMBL" id="BGPR01000618">
    <property type="protein sequence ID" value="GBM28719.1"/>
    <property type="molecule type" value="Genomic_DNA"/>
</dbReference>
<dbReference type="Proteomes" id="UP000499080">
    <property type="component" value="Unassembled WGS sequence"/>
</dbReference>
<protein>
    <submittedName>
        <fullName evidence="1">Uncharacterized protein</fullName>
    </submittedName>
</protein>
<proteinExistence type="predicted"/>
<evidence type="ECO:0000313" key="2">
    <source>
        <dbReference type="Proteomes" id="UP000499080"/>
    </source>
</evidence>
<accession>A0A4Y2EK93</accession>
<keyword evidence="2" id="KW-1185">Reference proteome</keyword>
<reference evidence="1 2" key="1">
    <citation type="journal article" date="2019" name="Sci. Rep.">
        <title>Orb-weaving spider Araneus ventricosus genome elucidates the spidroin gene catalogue.</title>
        <authorList>
            <person name="Kono N."/>
            <person name="Nakamura H."/>
            <person name="Ohtoshi R."/>
            <person name="Moran D.A.P."/>
            <person name="Shinohara A."/>
            <person name="Yoshida Y."/>
            <person name="Fujiwara M."/>
            <person name="Mori M."/>
            <person name="Tomita M."/>
            <person name="Arakawa K."/>
        </authorList>
    </citation>
    <scope>NUCLEOTIDE SEQUENCE [LARGE SCALE GENOMIC DNA]</scope>
</reference>
<comment type="caution">
    <text evidence="1">The sequence shown here is derived from an EMBL/GenBank/DDBJ whole genome shotgun (WGS) entry which is preliminary data.</text>
</comment>
<sequence length="114" mass="13136">MLPFSIAQTSNFLLLVDTNRPWRSFIAFLHTWGVIAIRRNTDLVRFDSELLGCLSLSFPFFFRCSQDIQPRSPDFSEGHLDEGNGIPNIYIAIRLFARLLFLSYVLELTSDTCE</sequence>
<gene>
    <name evidence="1" type="ORF">AVEN_54501_1</name>
</gene>
<name>A0A4Y2EK93_ARAVE</name>
<dbReference type="AlphaFoldDB" id="A0A4Y2EK93"/>
<organism evidence="1 2">
    <name type="scientific">Araneus ventricosus</name>
    <name type="common">Orbweaver spider</name>
    <name type="synonym">Epeira ventricosa</name>
    <dbReference type="NCBI Taxonomy" id="182803"/>
    <lineage>
        <taxon>Eukaryota</taxon>
        <taxon>Metazoa</taxon>
        <taxon>Ecdysozoa</taxon>
        <taxon>Arthropoda</taxon>
        <taxon>Chelicerata</taxon>
        <taxon>Arachnida</taxon>
        <taxon>Araneae</taxon>
        <taxon>Araneomorphae</taxon>
        <taxon>Entelegynae</taxon>
        <taxon>Araneoidea</taxon>
        <taxon>Araneidae</taxon>
        <taxon>Araneus</taxon>
    </lineage>
</organism>
<evidence type="ECO:0000313" key="1">
    <source>
        <dbReference type="EMBL" id="GBM28719.1"/>
    </source>
</evidence>